<evidence type="ECO:0008006" key="3">
    <source>
        <dbReference type="Google" id="ProtNLM"/>
    </source>
</evidence>
<dbReference type="InterPro" id="IPR015919">
    <property type="entry name" value="Cadherin-like_sf"/>
</dbReference>
<dbReference type="Gene3D" id="2.60.40.60">
    <property type="entry name" value="Cadherins"/>
    <property type="match status" value="1"/>
</dbReference>
<accession>A0A3P7LN03</accession>
<organism evidence="1 2">
    <name type="scientific">Dibothriocephalus latus</name>
    <name type="common">Fish tapeworm</name>
    <name type="synonym">Diphyllobothrium latum</name>
    <dbReference type="NCBI Taxonomy" id="60516"/>
    <lineage>
        <taxon>Eukaryota</taxon>
        <taxon>Metazoa</taxon>
        <taxon>Spiralia</taxon>
        <taxon>Lophotrochozoa</taxon>
        <taxon>Platyhelminthes</taxon>
        <taxon>Cestoda</taxon>
        <taxon>Eucestoda</taxon>
        <taxon>Diphyllobothriidea</taxon>
        <taxon>Diphyllobothriidae</taxon>
        <taxon>Dibothriocephalus</taxon>
    </lineage>
</organism>
<dbReference type="AlphaFoldDB" id="A0A3P7LN03"/>
<name>A0A3P7LN03_DIBLA</name>
<dbReference type="CDD" id="cd11304">
    <property type="entry name" value="Cadherin_repeat"/>
    <property type="match status" value="1"/>
</dbReference>
<dbReference type="EMBL" id="UYRU01051199">
    <property type="protein sequence ID" value="VDN11318.1"/>
    <property type="molecule type" value="Genomic_DNA"/>
</dbReference>
<dbReference type="Proteomes" id="UP000281553">
    <property type="component" value="Unassembled WGS sequence"/>
</dbReference>
<reference evidence="1 2" key="1">
    <citation type="submission" date="2018-11" db="EMBL/GenBank/DDBJ databases">
        <authorList>
            <consortium name="Pathogen Informatics"/>
        </authorList>
    </citation>
    <scope>NUCLEOTIDE SEQUENCE [LARGE SCALE GENOMIC DNA]</scope>
</reference>
<dbReference type="GO" id="GO:0005509">
    <property type="term" value="F:calcium ion binding"/>
    <property type="evidence" value="ECO:0007669"/>
    <property type="project" value="InterPro"/>
</dbReference>
<sequence length="99" mass="10940">MDENDNAPKILFEPGSLTNYALVPENEEAGRIVAVFTVTDEDSEENGQVDCLLSSISSNGLDAANQQFPSELSNLHSSMERSVDKFFQLERIELPFSTV</sequence>
<evidence type="ECO:0000313" key="1">
    <source>
        <dbReference type="EMBL" id="VDN11318.1"/>
    </source>
</evidence>
<protein>
    <recommendedName>
        <fullName evidence="3">Cadherin domain-containing protein</fullName>
    </recommendedName>
</protein>
<gene>
    <name evidence="1" type="ORF">DILT_LOCUS7149</name>
</gene>
<evidence type="ECO:0000313" key="2">
    <source>
        <dbReference type="Proteomes" id="UP000281553"/>
    </source>
</evidence>
<dbReference type="SUPFAM" id="SSF49313">
    <property type="entry name" value="Cadherin-like"/>
    <property type="match status" value="1"/>
</dbReference>
<dbReference type="GO" id="GO:0016020">
    <property type="term" value="C:membrane"/>
    <property type="evidence" value="ECO:0007669"/>
    <property type="project" value="InterPro"/>
</dbReference>
<proteinExistence type="predicted"/>
<dbReference type="OrthoDB" id="6252479at2759"/>
<keyword evidence="2" id="KW-1185">Reference proteome</keyword>